<feature type="domain" description="HTH tetR-type" evidence="6">
    <location>
        <begin position="7"/>
        <end position="67"/>
    </location>
</feature>
<name>A0A4Q8AEL0_9MICC</name>
<dbReference type="PROSITE" id="PS50977">
    <property type="entry name" value="HTH_TETR_2"/>
    <property type="match status" value="1"/>
</dbReference>
<dbReference type="PANTHER" id="PTHR30055:SF226">
    <property type="entry name" value="HTH-TYPE TRANSCRIPTIONAL REGULATOR PKSA"/>
    <property type="match status" value="1"/>
</dbReference>
<keyword evidence="4" id="KW-0804">Transcription</keyword>
<keyword evidence="2" id="KW-0805">Transcription regulation</keyword>
<reference evidence="7 8" key="1">
    <citation type="submission" date="2019-02" db="EMBL/GenBank/DDBJ databases">
        <title>Sequencing the genomes of 1000 actinobacteria strains.</title>
        <authorList>
            <person name="Klenk H.-P."/>
        </authorList>
    </citation>
    <scope>NUCLEOTIDE SEQUENCE [LARGE SCALE GENOMIC DNA]</scope>
    <source>
        <strain evidence="7 8">DSM 17364</strain>
    </source>
</reference>
<proteinExistence type="predicted"/>
<dbReference type="InterPro" id="IPR036271">
    <property type="entry name" value="Tet_transcr_reg_TetR-rel_C_sf"/>
</dbReference>
<feature type="DNA-binding region" description="H-T-H motif" evidence="5">
    <location>
        <begin position="30"/>
        <end position="49"/>
    </location>
</feature>
<evidence type="ECO:0000256" key="3">
    <source>
        <dbReference type="ARBA" id="ARBA00023125"/>
    </source>
</evidence>
<dbReference type="InterPro" id="IPR050109">
    <property type="entry name" value="HTH-type_TetR-like_transc_reg"/>
</dbReference>
<dbReference type="Gene3D" id="1.10.357.10">
    <property type="entry name" value="Tetracycline Repressor, domain 2"/>
    <property type="match status" value="1"/>
</dbReference>
<evidence type="ECO:0000256" key="2">
    <source>
        <dbReference type="ARBA" id="ARBA00023015"/>
    </source>
</evidence>
<evidence type="ECO:0000313" key="7">
    <source>
        <dbReference type="EMBL" id="RZU62712.1"/>
    </source>
</evidence>
<dbReference type="RefSeq" id="WP_130451248.1">
    <property type="nucleotide sequence ID" value="NZ_SHLA01000001.1"/>
</dbReference>
<comment type="caution">
    <text evidence="7">The sequence shown here is derived from an EMBL/GenBank/DDBJ whole genome shotgun (WGS) entry which is preliminary data.</text>
</comment>
<dbReference type="InterPro" id="IPR009057">
    <property type="entry name" value="Homeodomain-like_sf"/>
</dbReference>
<dbReference type="Pfam" id="PF13977">
    <property type="entry name" value="TetR_C_6"/>
    <property type="match status" value="1"/>
</dbReference>
<dbReference type="SUPFAM" id="SSF48498">
    <property type="entry name" value="Tetracyclin repressor-like, C-terminal domain"/>
    <property type="match status" value="1"/>
</dbReference>
<dbReference type="InterPro" id="IPR001647">
    <property type="entry name" value="HTH_TetR"/>
</dbReference>
<dbReference type="GO" id="GO:0000976">
    <property type="term" value="F:transcription cis-regulatory region binding"/>
    <property type="evidence" value="ECO:0007669"/>
    <property type="project" value="TreeGrafter"/>
</dbReference>
<dbReference type="OrthoDB" id="5242433at2"/>
<keyword evidence="1" id="KW-0678">Repressor</keyword>
<dbReference type="InterPro" id="IPR039538">
    <property type="entry name" value="BetI_C"/>
</dbReference>
<dbReference type="AlphaFoldDB" id="A0A4Q8AEL0"/>
<evidence type="ECO:0000313" key="8">
    <source>
        <dbReference type="Proteomes" id="UP000292685"/>
    </source>
</evidence>
<dbReference type="Pfam" id="PF00440">
    <property type="entry name" value="TetR_N"/>
    <property type="match status" value="1"/>
</dbReference>
<accession>A0A4Q8AEL0</accession>
<evidence type="ECO:0000256" key="1">
    <source>
        <dbReference type="ARBA" id="ARBA00022491"/>
    </source>
</evidence>
<dbReference type="GO" id="GO:0003700">
    <property type="term" value="F:DNA-binding transcription factor activity"/>
    <property type="evidence" value="ECO:0007669"/>
    <property type="project" value="TreeGrafter"/>
</dbReference>
<keyword evidence="8" id="KW-1185">Reference proteome</keyword>
<keyword evidence="3 5" id="KW-0238">DNA-binding</keyword>
<evidence type="ECO:0000256" key="4">
    <source>
        <dbReference type="ARBA" id="ARBA00023163"/>
    </source>
</evidence>
<organism evidence="7 8">
    <name type="scientific">Zhihengliuella halotolerans</name>
    <dbReference type="NCBI Taxonomy" id="370736"/>
    <lineage>
        <taxon>Bacteria</taxon>
        <taxon>Bacillati</taxon>
        <taxon>Actinomycetota</taxon>
        <taxon>Actinomycetes</taxon>
        <taxon>Micrococcales</taxon>
        <taxon>Micrococcaceae</taxon>
        <taxon>Zhihengliuella</taxon>
    </lineage>
</organism>
<dbReference type="SUPFAM" id="SSF46689">
    <property type="entry name" value="Homeodomain-like"/>
    <property type="match status" value="1"/>
</dbReference>
<protein>
    <submittedName>
        <fullName evidence="7">TetR family transcriptional regulator</fullName>
    </submittedName>
</protein>
<sequence>MGRVSAADRSQQFVEAAARVIAQEGVTAATTRRIAQEADAPLAALHYCFRSKEDLLLEVYHHLSRDYARQLDPLPEHAGLAEVVDLHMRRIWRRMAASPHEQITTFELLLRGQRLTNPRERDQAQQVNRQMYDAWIRSTASIFDAGAETSGVEPATDTMVAARFAVAGIDGISIQHFSDPDEDRSWLMIDKLVEALQALLLPR</sequence>
<gene>
    <name evidence="7" type="ORF">EV380_2314</name>
</gene>
<evidence type="ECO:0000256" key="5">
    <source>
        <dbReference type="PROSITE-ProRule" id="PRU00335"/>
    </source>
</evidence>
<dbReference type="Proteomes" id="UP000292685">
    <property type="component" value="Unassembled WGS sequence"/>
</dbReference>
<dbReference type="PANTHER" id="PTHR30055">
    <property type="entry name" value="HTH-TYPE TRANSCRIPTIONAL REGULATOR RUTR"/>
    <property type="match status" value="1"/>
</dbReference>
<evidence type="ECO:0000259" key="6">
    <source>
        <dbReference type="PROSITE" id="PS50977"/>
    </source>
</evidence>
<dbReference type="EMBL" id="SHLA01000001">
    <property type="protein sequence ID" value="RZU62712.1"/>
    <property type="molecule type" value="Genomic_DNA"/>
</dbReference>